<proteinExistence type="predicted"/>
<name>K7XS75_9CAUD</name>
<accession>K7XS75</accession>
<gene>
    <name evidence="1" type="ORF">MedDCM-OCT-S15-C5-cds9</name>
</gene>
<evidence type="ECO:0000313" key="1">
    <source>
        <dbReference type="EMBL" id="AFX83906.1"/>
    </source>
</evidence>
<sequence length="314" mass="32696">MAKLARVRSILAKTESSYGSDSSPTGSANAIQVSALEINPAESEVLSRDLIRSYLGNSPQLIANTRVSVTFTVEYSGSGAAGTAPKYGPLLEACGFGETIVSSTSVTYAPISTTPESVTIYVDSDGIRHKVTGARGSFSLSLNANQIPVYNFTMTGQYVAPTDTSSPSLTFSNQADPEIFNDTNTTAFTLFSATGLALQSAEIDLGNEVVYRELVNSTKEVIIVDRAATASFVIEAPALSVKDFFALSVAGTSGNLSIVHGATAGNIITLTSPATGLSLGNPTYSEDQGIVMLNIPTTMVPSSAGNNELTLAYT</sequence>
<organism evidence="1">
    <name type="scientific">uncultured Mediterranean phage MEDS5 group</name>
    <dbReference type="NCBI Taxonomy" id="1262075"/>
    <lineage>
        <taxon>Viruses</taxon>
        <taxon>Duplodnaviria</taxon>
        <taxon>Heunggongvirae</taxon>
        <taxon>Uroviricota</taxon>
        <taxon>Caudoviricetes</taxon>
        <taxon>environmental samples</taxon>
    </lineage>
</organism>
<dbReference type="Pfam" id="PF18906">
    <property type="entry name" value="Phage_tube_2"/>
    <property type="match status" value="1"/>
</dbReference>
<reference evidence="1" key="1">
    <citation type="journal article" date="2013" name="Appl. Environ. Microbiol.">
        <title>Reconstruction of novel cyanobacterial siphovirus genomes from mediterranean metagenomic fosmids.</title>
        <authorList>
            <person name="Mizuno C.M."/>
            <person name="Rodriguez-Valera F."/>
            <person name="Garcia-Heredia I."/>
            <person name="Martin-Cuadrado A.B."/>
            <person name="Ghai R."/>
        </authorList>
    </citation>
    <scope>NUCLEOTIDE SEQUENCE</scope>
</reference>
<dbReference type="EMBL" id="JX536274">
    <property type="protein sequence ID" value="AFX83906.1"/>
    <property type="molecule type" value="Genomic_DNA"/>
</dbReference>
<protein>
    <submittedName>
        <fullName evidence="1">Putative phage tail protein</fullName>
    </submittedName>
</protein>
<dbReference type="InterPro" id="IPR044000">
    <property type="entry name" value="Phage_tube_2"/>
</dbReference>